<protein>
    <submittedName>
        <fullName evidence="1">Uncharacterized protein</fullName>
    </submittedName>
</protein>
<dbReference type="KEGG" id="cgr:2890379"/>
<gene>
    <name evidence="1" type="ordered locus">CAGL0K07502g</name>
</gene>
<dbReference type="InParanoid" id="Q6FMJ7"/>
<name>Q6FMJ7_CANGA</name>
<proteinExistence type="predicted"/>
<dbReference type="HOGENOM" id="CLU_1294229_0_0_1"/>
<dbReference type="EMBL" id="CR380957">
    <property type="protein sequence ID" value="CAG61510.1"/>
    <property type="molecule type" value="Genomic_DNA"/>
</dbReference>
<evidence type="ECO:0000313" key="2">
    <source>
        <dbReference type="Proteomes" id="UP000002428"/>
    </source>
</evidence>
<keyword evidence="2" id="KW-1185">Reference proteome</keyword>
<organism evidence="1 2">
    <name type="scientific">Candida glabrata (strain ATCC 2001 / BCRC 20586 / JCM 3761 / NBRC 0622 / NRRL Y-65 / CBS 138)</name>
    <name type="common">Yeast</name>
    <name type="synonym">Nakaseomyces glabratus</name>
    <dbReference type="NCBI Taxonomy" id="284593"/>
    <lineage>
        <taxon>Eukaryota</taxon>
        <taxon>Fungi</taxon>
        <taxon>Dikarya</taxon>
        <taxon>Ascomycota</taxon>
        <taxon>Saccharomycotina</taxon>
        <taxon>Saccharomycetes</taxon>
        <taxon>Saccharomycetales</taxon>
        <taxon>Saccharomycetaceae</taxon>
        <taxon>Nakaseomyces</taxon>
    </lineage>
</organism>
<dbReference type="Proteomes" id="UP000002428">
    <property type="component" value="Chromosome K"/>
</dbReference>
<dbReference type="VEuPathDB" id="FungiDB:CAGL0K07502g"/>
<accession>Q6FMJ7</accession>
<sequence>MEVIHSVIAPALYSLLVSLPPLFVQSLPSTPQPHSLRHPFVAPLPSPSRFTANSWSFSPFLLFSFSFSFSPPCPCPSNYRLPRKNSPYKLEGSPPPLTLCLWSLYTVTVAPRTYYVNLDLSRLLALQSLRVLLIQRCGPPTNFTKHSVLHYTLHHIISTCIAISMSSRVLGYNTWLLFPFVLATSNKHVGSELQRMCLPSSLRNYRTMEGEVG</sequence>
<dbReference type="AlphaFoldDB" id="Q6FMJ7"/>
<evidence type="ECO:0000313" key="1">
    <source>
        <dbReference type="EMBL" id="CAG61510.1"/>
    </source>
</evidence>
<reference evidence="1 2" key="1">
    <citation type="journal article" date="2004" name="Nature">
        <title>Genome evolution in yeasts.</title>
        <authorList>
            <consortium name="Genolevures"/>
            <person name="Dujon B."/>
            <person name="Sherman D."/>
            <person name="Fischer G."/>
            <person name="Durrens P."/>
            <person name="Casaregola S."/>
            <person name="Lafontaine I."/>
            <person name="de Montigny J."/>
            <person name="Marck C."/>
            <person name="Neuveglise C."/>
            <person name="Talla E."/>
            <person name="Goffard N."/>
            <person name="Frangeul L."/>
            <person name="Aigle M."/>
            <person name="Anthouard V."/>
            <person name="Babour A."/>
            <person name="Barbe V."/>
            <person name="Barnay S."/>
            <person name="Blanchin S."/>
            <person name="Beckerich J.M."/>
            <person name="Beyne E."/>
            <person name="Bleykasten C."/>
            <person name="Boisrame A."/>
            <person name="Boyer J."/>
            <person name="Cattolico L."/>
            <person name="Confanioleri F."/>
            <person name="de Daruvar A."/>
            <person name="Despons L."/>
            <person name="Fabre E."/>
            <person name="Fairhead C."/>
            <person name="Ferry-Dumazet H."/>
            <person name="Groppi A."/>
            <person name="Hantraye F."/>
            <person name="Hennequin C."/>
            <person name="Jauniaux N."/>
            <person name="Joyet P."/>
            <person name="Kachouri R."/>
            <person name="Kerrest A."/>
            <person name="Koszul R."/>
            <person name="Lemaire M."/>
            <person name="Lesur I."/>
            <person name="Ma L."/>
            <person name="Muller H."/>
            <person name="Nicaud J.M."/>
            <person name="Nikolski M."/>
            <person name="Oztas S."/>
            <person name="Ozier-Kalogeropoulos O."/>
            <person name="Pellenz S."/>
            <person name="Potier S."/>
            <person name="Richard G.F."/>
            <person name="Straub M.L."/>
            <person name="Suleau A."/>
            <person name="Swennene D."/>
            <person name="Tekaia F."/>
            <person name="Wesolowski-Louvel M."/>
            <person name="Westhof E."/>
            <person name="Wirth B."/>
            <person name="Zeniou-Meyer M."/>
            <person name="Zivanovic I."/>
            <person name="Bolotin-Fukuhara M."/>
            <person name="Thierry A."/>
            <person name="Bouchier C."/>
            <person name="Caudron B."/>
            <person name="Scarpelli C."/>
            <person name="Gaillardin C."/>
            <person name="Weissenbach J."/>
            <person name="Wincker P."/>
            <person name="Souciet J.L."/>
        </authorList>
    </citation>
    <scope>NUCLEOTIDE SEQUENCE [LARGE SCALE GENOMIC DNA]</scope>
    <source>
        <strain evidence="2">ATCC 2001 / BCRC 20586 / JCM 3761 / NBRC 0622 / NRRL Y-65 / CBS 138</strain>
    </source>
</reference>